<dbReference type="GO" id="GO:0008270">
    <property type="term" value="F:zinc ion binding"/>
    <property type="evidence" value="ECO:0007669"/>
    <property type="project" value="UniProtKB-UniRule"/>
</dbReference>
<keyword evidence="4 5" id="KW-0378">Hydrolase</keyword>
<dbReference type="GO" id="GO:0003934">
    <property type="term" value="F:GTP cyclohydrolase I activity"/>
    <property type="evidence" value="ECO:0007669"/>
    <property type="project" value="UniProtKB-UniRule"/>
</dbReference>
<evidence type="ECO:0000313" key="7">
    <source>
        <dbReference type="EMBL" id="MBB6553343.1"/>
    </source>
</evidence>
<accession>A0A7X0P141</accession>
<keyword evidence="5" id="KW-0479">Metal-binding</keyword>
<dbReference type="GO" id="GO:0005737">
    <property type="term" value="C:cytoplasm"/>
    <property type="evidence" value="ECO:0007669"/>
    <property type="project" value="TreeGrafter"/>
</dbReference>
<evidence type="ECO:0000256" key="4">
    <source>
        <dbReference type="ARBA" id="ARBA00022801"/>
    </source>
</evidence>
<protein>
    <recommendedName>
        <fullName evidence="5">GTP cyclohydrolase 1</fullName>
        <ecNumber evidence="5">3.5.4.16</ecNumber>
    </recommendedName>
    <alternativeName>
        <fullName evidence="5">GTP cyclohydrolase I</fullName>
        <shortName evidence="5">GTP-CH-I</shortName>
    </alternativeName>
</protein>
<feature type="binding site" evidence="5">
    <location>
        <position position="93"/>
    </location>
    <ligand>
        <name>Zn(2+)</name>
        <dbReference type="ChEBI" id="CHEBI:29105"/>
    </ligand>
</feature>
<feature type="binding site" evidence="5">
    <location>
        <position position="96"/>
    </location>
    <ligand>
        <name>Zn(2+)</name>
        <dbReference type="ChEBI" id="CHEBI:29105"/>
    </ligand>
</feature>
<comment type="caution">
    <text evidence="7">The sequence shown here is derived from an EMBL/GenBank/DDBJ whole genome shotgun (WGS) entry which is preliminary data.</text>
</comment>
<gene>
    <name evidence="5" type="primary">folE</name>
    <name evidence="7" type="ORF">HD593_008138</name>
</gene>
<dbReference type="EMBL" id="JACHMI010000001">
    <property type="protein sequence ID" value="MBB6553343.1"/>
    <property type="molecule type" value="Genomic_DNA"/>
</dbReference>
<dbReference type="HAMAP" id="MF_00223">
    <property type="entry name" value="FolE"/>
    <property type="match status" value="1"/>
</dbReference>
<comment type="catalytic activity">
    <reaction evidence="1 5">
        <text>GTP + H2O = 7,8-dihydroneopterin 3'-triphosphate + formate + H(+)</text>
        <dbReference type="Rhea" id="RHEA:17473"/>
        <dbReference type="ChEBI" id="CHEBI:15377"/>
        <dbReference type="ChEBI" id="CHEBI:15378"/>
        <dbReference type="ChEBI" id="CHEBI:15740"/>
        <dbReference type="ChEBI" id="CHEBI:37565"/>
        <dbReference type="ChEBI" id="CHEBI:58462"/>
        <dbReference type="EC" id="3.5.4.16"/>
    </reaction>
</comment>
<dbReference type="GO" id="GO:0006730">
    <property type="term" value="P:one-carbon metabolic process"/>
    <property type="evidence" value="ECO:0007669"/>
    <property type="project" value="UniProtKB-UniRule"/>
</dbReference>
<dbReference type="InterPro" id="IPR043133">
    <property type="entry name" value="GTP-CH-I_C/QueF"/>
</dbReference>
<comment type="similarity">
    <text evidence="5">Belongs to the GTP cyclohydrolase I family.</text>
</comment>
<proteinExistence type="inferred from homology"/>
<evidence type="ECO:0000256" key="2">
    <source>
        <dbReference type="ARBA" id="ARBA00005080"/>
    </source>
</evidence>
<dbReference type="UniPathway" id="UPA00848">
    <property type="reaction ID" value="UER00151"/>
</dbReference>
<dbReference type="GO" id="GO:0005525">
    <property type="term" value="F:GTP binding"/>
    <property type="evidence" value="ECO:0007669"/>
    <property type="project" value="UniProtKB-KW"/>
</dbReference>
<dbReference type="Gene3D" id="3.30.1130.10">
    <property type="match status" value="1"/>
</dbReference>
<dbReference type="InterPro" id="IPR001474">
    <property type="entry name" value="GTP_CycHdrlase_I"/>
</dbReference>
<dbReference type="Pfam" id="PF01227">
    <property type="entry name" value="GTP_cyclohydroI"/>
    <property type="match status" value="1"/>
</dbReference>
<dbReference type="FunFam" id="3.30.1130.10:FF:000001">
    <property type="entry name" value="GTP cyclohydrolase 1"/>
    <property type="match status" value="1"/>
</dbReference>
<feature type="domain" description="GTP cyclohydrolase I" evidence="6">
    <location>
        <begin position="28"/>
        <end position="199"/>
    </location>
</feature>
<dbReference type="GO" id="GO:0006729">
    <property type="term" value="P:tetrahydrobiopterin biosynthetic process"/>
    <property type="evidence" value="ECO:0007669"/>
    <property type="project" value="TreeGrafter"/>
</dbReference>
<keyword evidence="5" id="KW-0342">GTP-binding</keyword>
<reference evidence="7 8" key="1">
    <citation type="submission" date="2020-08" db="EMBL/GenBank/DDBJ databases">
        <title>Sequencing the genomes of 1000 actinobacteria strains.</title>
        <authorList>
            <person name="Klenk H.-P."/>
        </authorList>
    </citation>
    <scope>NUCLEOTIDE SEQUENCE [LARGE SCALE GENOMIC DNA]</scope>
    <source>
        <strain evidence="7 8">DSM 43768</strain>
    </source>
</reference>
<dbReference type="PANTHER" id="PTHR11109">
    <property type="entry name" value="GTP CYCLOHYDROLASE I"/>
    <property type="match status" value="1"/>
</dbReference>
<comment type="subunit">
    <text evidence="5">Homopolymer.</text>
</comment>
<dbReference type="AlphaFoldDB" id="A0A7X0P141"/>
<keyword evidence="5" id="KW-0547">Nucleotide-binding</keyword>
<keyword evidence="8" id="KW-1185">Reference proteome</keyword>
<dbReference type="PANTHER" id="PTHR11109:SF7">
    <property type="entry name" value="GTP CYCLOHYDROLASE 1"/>
    <property type="match status" value="1"/>
</dbReference>
<evidence type="ECO:0000313" key="8">
    <source>
        <dbReference type="Proteomes" id="UP000565579"/>
    </source>
</evidence>
<dbReference type="RefSeq" id="WP_312904061.1">
    <property type="nucleotide sequence ID" value="NZ_JACHMI010000001.1"/>
</dbReference>
<evidence type="ECO:0000256" key="5">
    <source>
        <dbReference type="HAMAP-Rule" id="MF_00223"/>
    </source>
</evidence>
<dbReference type="InterPro" id="IPR020602">
    <property type="entry name" value="GTP_CycHdrlase_I_dom"/>
</dbReference>
<dbReference type="Proteomes" id="UP000565579">
    <property type="component" value="Unassembled WGS sequence"/>
</dbReference>
<comment type="pathway">
    <text evidence="2 5">Cofactor biosynthesis; 7,8-dihydroneopterin triphosphate biosynthesis; 7,8-dihydroneopterin triphosphate from GTP: step 1/1.</text>
</comment>
<dbReference type="GO" id="GO:0046654">
    <property type="term" value="P:tetrahydrofolate biosynthetic process"/>
    <property type="evidence" value="ECO:0007669"/>
    <property type="project" value="UniProtKB-UniRule"/>
</dbReference>
<dbReference type="SUPFAM" id="SSF55620">
    <property type="entry name" value="Tetrahydrobiopterin biosynthesis enzymes-like"/>
    <property type="match status" value="1"/>
</dbReference>
<organism evidence="7 8">
    <name type="scientific">Nonomuraea rubra</name>
    <dbReference type="NCBI Taxonomy" id="46180"/>
    <lineage>
        <taxon>Bacteria</taxon>
        <taxon>Bacillati</taxon>
        <taxon>Actinomycetota</taxon>
        <taxon>Actinomycetes</taxon>
        <taxon>Streptosporangiales</taxon>
        <taxon>Streptosporangiaceae</taxon>
        <taxon>Nonomuraea</taxon>
    </lineage>
</organism>
<sequence>MLIAHPENHRLPATFIPGSPGIDVAAAEQAAAALLTAIGVSDGSEAADRTPARMVAGLAELLNCPAWEFTTFPNREGQHELVLARDVPFTSLCAHHLLPFSGVAHVGVLPAARIAGLSKLARAVEAFAARMQVQEELGQQIAAFLEERLECRGVGVVLAAEHLCMTRRGVRAQGAETVTIACRGDLRDDPGARAEFLQLAAPQTRRAA</sequence>
<evidence type="ECO:0000256" key="1">
    <source>
        <dbReference type="ARBA" id="ARBA00001052"/>
    </source>
</evidence>
<feature type="binding site" evidence="5">
    <location>
        <position position="164"/>
    </location>
    <ligand>
        <name>Zn(2+)</name>
        <dbReference type="ChEBI" id="CHEBI:29105"/>
    </ligand>
</feature>
<evidence type="ECO:0000259" key="6">
    <source>
        <dbReference type="Pfam" id="PF01227"/>
    </source>
</evidence>
<keyword evidence="5" id="KW-0862">Zinc</keyword>
<evidence type="ECO:0000256" key="3">
    <source>
        <dbReference type="ARBA" id="ARBA00022563"/>
    </source>
</evidence>
<name>A0A7X0P141_9ACTN</name>
<keyword evidence="3 5" id="KW-0554">One-carbon metabolism</keyword>
<dbReference type="NCBIfam" id="NF006826">
    <property type="entry name" value="PRK09347.1-3"/>
    <property type="match status" value="1"/>
</dbReference>
<dbReference type="EC" id="3.5.4.16" evidence="5"/>